<keyword evidence="10" id="KW-1185">Reference proteome</keyword>
<name>A0A5Q0TDN9_9VIBR</name>
<feature type="transmembrane region" description="Helical" evidence="7">
    <location>
        <begin position="20"/>
        <end position="39"/>
    </location>
</feature>
<feature type="transmembrane region" description="Helical" evidence="7">
    <location>
        <begin position="197"/>
        <end position="222"/>
    </location>
</feature>
<dbReference type="InterPro" id="IPR035906">
    <property type="entry name" value="MetI-like_sf"/>
</dbReference>
<keyword evidence="5 7" id="KW-1133">Transmembrane helix</keyword>
<dbReference type="AlphaFoldDB" id="A0A5Q0TDN9"/>
<dbReference type="PROSITE" id="PS50928">
    <property type="entry name" value="ABC_TM1"/>
    <property type="match status" value="1"/>
</dbReference>
<feature type="domain" description="ABC transmembrane type-1" evidence="8">
    <location>
        <begin position="68"/>
        <end position="252"/>
    </location>
</feature>
<comment type="similarity">
    <text evidence="7">Belongs to the binding-protein-dependent transport system permease family.</text>
</comment>
<gene>
    <name evidence="9" type="ORF">GFB47_05675</name>
</gene>
<dbReference type="EMBL" id="CP045699">
    <property type="protein sequence ID" value="QGA64944.1"/>
    <property type="molecule type" value="Genomic_DNA"/>
</dbReference>
<comment type="subcellular location">
    <subcellularLocation>
        <location evidence="1 7">Cell membrane</location>
        <topology evidence="1 7">Multi-pass membrane protein</topology>
    </subcellularLocation>
</comment>
<keyword evidence="4 7" id="KW-0812">Transmembrane</keyword>
<evidence type="ECO:0000256" key="7">
    <source>
        <dbReference type="RuleBase" id="RU363032"/>
    </source>
</evidence>
<dbReference type="PANTHER" id="PTHR30151">
    <property type="entry name" value="ALKANE SULFONATE ABC TRANSPORTER-RELATED, MEMBRANE SUBUNIT"/>
    <property type="match status" value="1"/>
</dbReference>
<sequence>MNSLSINKTTNPTIKTSSKIAMVVQIVTTTLVILLLWQATVSLFALPSYIIPTPIEVGKALVENADVLRANSLVTLQEILLGLLLGLVFGVMCSLILLLNATVNRWLLPLLIISQAIPVFALAPVLMLWLGYGMASKVVMAAIIIFFPITTCCYDGLKNTPKGYLELAQTFQLTKWQTLLRVKLPSALPALASGLRVAVVIAPIGAVIGEWVGASAGLGYYMLQTNARMQVADMFAGLFILSIMTVGLYFLTDRLLHHFIHWPNQG</sequence>
<proteinExistence type="inferred from homology"/>
<reference evidence="9 10" key="1">
    <citation type="submission" date="2019-10" db="EMBL/GenBank/DDBJ databases">
        <title>Vibrio sp. nov., isolated from Coralline algae surface.</title>
        <authorList>
            <person name="Geng Y."/>
            <person name="Zhang X."/>
        </authorList>
    </citation>
    <scope>NUCLEOTIDE SEQUENCE [LARGE SCALE GENOMIC DNA]</scope>
    <source>
        <strain evidence="9 10">SM1977</strain>
    </source>
</reference>
<dbReference type="RefSeq" id="WP_153447094.1">
    <property type="nucleotide sequence ID" value="NZ_CP045699.1"/>
</dbReference>
<feature type="transmembrane region" description="Helical" evidence="7">
    <location>
        <begin position="79"/>
        <end position="99"/>
    </location>
</feature>
<evidence type="ECO:0000256" key="4">
    <source>
        <dbReference type="ARBA" id="ARBA00022692"/>
    </source>
</evidence>
<dbReference type="Pfam" id="PF00528">
    <property type="entry name" value="BPD_transp_1"/>
    <property type="match status" value="1"/>
</dbReference>
<evidence type="ECO:0000256" key="3">
    <source>
        <dbReference type="ARBA" id="ARBA00022475"/>
    </source>
</evidence>
<evidence type="ECO:0000313" key="9">
    <source>
        <dbReference type="EMBL" id="QGA64944.1"/>
    </source>
</evidence>
<organism evidence="9 10">
    <name type="scientific">Vibrio algicola</name>
    <dbReference type="NCBI Taxonomy" id="2662262"/>
    <lineage>
        <taxon>Bacteria</taxon>
        <taxon>Pseudomonadati</taxon>
        <taxon>Pseudomonadota</taxon>
        <taxon>Gammaproteobacteria</taxon>
        <taxon>Vibrionales</taxon>
        <taxon>Vibrionaceae</taxon>
        <taxon>Vibrio</taxon>
    </lineage>
</organism>
<dbReference type="Proteomes" id="UP000348942">
    <property type="component" value="Chromosome 1"/>
</dbReference>
<dbReference type="GO" id="GO:0055085">
    <property type="term" value="P:transmembrane transport"/>
    <property type="evidence" value="ECO:0007669"/>
    <property type="project" value="InterPro"/>
</dbReference>
<evidence type="ECO:0000313" key="10">
    <source>
        <dbReference type="Proteomes" id="UP000348942"/>
    </source>
</evidence>
<evidence type="ECO:0000256" key="2">
    <source>
        <dbReference type="ARBA" id="ARBA00022448"/>
    </source>
</evidence>
<feature type="transmembrane region" description="Helical" evidence="7">
    <location>
        <begin position="138"/>
        <end position="157"/>
    </location>
</feature>
<dbReference type="CDD" id="cd06261">
    <property type="entry name" value="TM_PBP2"/>
    <property type="match status" value="1"/>
</dbReference>
<dbReference type="SUPFAM" id="SSF161098">
    <property type="entry name" value="MetI-like"/>
    <property type="match status" value="1"/>
</dbReference>
<feature type="transmembrane region" description="Helical" evidence="7">
    <location>
        <begin position="234"/>
        <end position="251"/>
    </location>
</feature>
<dbReference type="PANTHER" id="PTHR30151:SF20">
    <property type="entry name" value="ABC TRANSPORTER PERMEASE PROTEIN HI_0355-RELATED"/>
    <property type="match status" value="1"/>
</dbReference>
<feature type="transmembrane region" description="Helical" evidence="7">
    <location>
        <begin position="106"/>
        <end position="132"/>
    </location>
</feature>
<protein>
    <submittedName>
        <fullName evidence="9">ABC transporter permease subunit</fullName>
    </submittedName>
</protein>
<evidence type="ECO:0000256" key="6">
    <source>
        <dbReference type="ARBA" id="ARBA00023136"/>
    </source>
</evidence>
<dbReference type="Gene3D" id="1.10.3720.10">
    <property type="entry name" value="MetI-like"/>
    <property type="match status" value="1"/>
</dbReference>
<accession>A0A5Q0TDN9</accession>
<keyword evidence="3" id="KW-1003">Cell membrane</keyword>
<evidence type="ECO:0000256" key="5">
    <source>
        <dbReference type="ARBA" id="ARBA00022989"/>
    </source>
</evidence>
<dbReference type="InterPro" id="IPR000515">
    <property type="entry name" value="MetI-like"/>
</dbReference>
<keyword evidence="2 7" id="KW-0813">Transport</keyword>
<keyword evidence="6 7" id="KW-0472">Membrane</keyword>
<dbReference type="GO" id="GO:0005886">
    <property type="term" value="C:plasma membrane"/>
    <property type="evidence" value="ECO:0007669"/>
    <property type="project" value="UniProtKB-SubCell"/>
</dbReference>
<evidence type="ECO:0000256" key="1">
    <source>
        <dbReference type="ARBA" id="ARBA00004651"/>
    </source>
</evidence>
<evidence type="ECO:0000259" key="8">
    <source>
        <dbReference type="PROSITE" id="PS50928"/>
    </source>
</evidence>